<feature type="transmembrane region" description="Helical" evidence="1">
    <location>
        <begin position="454"/>
        <end position="473"/>
    </location>
</feature>
<keyword evidence="1" id="KW-1133">Transmembrane helix</keyword>
<evidence type="ECO:0000313" key="3">
    <source>
        <dbReference type="EMBL" id="QZA78488.1"/>
    </source>
</evidence>
<protein>
    <recommendedName>
        <fullName evidence="5">TspB protein</fullName>
    </recommendedName>
</protein>
<evidence type="ECO:0000313" key="4">
    <source>
        <dbReference type="Proteomes" id="UP000825679"/>
    </source>
</evidence>
<feature type="chain" id="PRO_5045109019" description="TspB protein" evidence="2">
    <location>
        <begin position="20"/>
        <end position="474"/>
    </location>
</feature>
<name>A0ABX8ZBH0_9NEIS</name>
<accession>A0ABX8ZBH0</accession>
<keyword evidence="4" id="KW-1185">Reference proteome</keyword>
<keyword evidence="1" id="KW-0472">Membrane</keyword>
<keyword evidence="1" id="KW-0812">Transmembrane</keyword>
<dbReference type="Proteomes" id="UP000825679">
    <property type="component" value="Chromosome"/>
</dbReference>
<proteinExistence type="predicted"/>
<keyword evidence="2" id="KW-0732">Signal</keyword>
<feature type="signal peptide" evidence="2">
    <location>
        <begin position="1"/>
        <end position="19"/>
    </location>
</feature>
<organism evidence="3 4">
    <name type="scientific">Deefgea tanakiae</name>
    <dbReference type="NCBI Taxonomy" id="2865840"/>
    <lineage>
        <taxon>Bacteria</taxon>
        <taxon>Pseudomonadati</taxon>
        <taxon>Pseudomonadota</taxon>
        <taxon>Betaproteobacteria</taxon>
        <taxon>Neisseriales</taxon>
        <taxon>Chitinibacteraceae</taxon>
        <taxon>Deefgea</taxon>
    </lineage>
</organism>
<evidence type="ECO:0000256" key="1">
    <source>
        <dbReference type="SAM" id="Phobius"/>
    </source>
</evidence>
<reference evidence="3 4" key="1">
    <citation type="submission" date="2021-08" db="EMBL/GenBank/DDBJ databases">
        <title>complete genome sequencing of Deefgea sp. D25.</title>
        <authorList>
            <person name="Bae J.-W."/>
            <person name="Gim D.-H."/>
        </authorList>
    </citation>
    <scope>NUCLEOTIDE SEQUENCE [LARGE SCALE GENOMIC DNA]</scope>
    <source>
        <strain evidence="3 4">D25</strain>
    </source>
</reference>
<sequence length="474" mass="50245">MKNLTLVLLLLILSIRVMAAAVPAYNPNMGRAVGELVAQKAAKRITPGRAANDPNYNYVAANDPRYGATVNGVSAAVVTIAGGVVAGATWPVILAAAGISVVASVALPFLIDKVISWFWKPDGTIEVGSMTEFVPIDNSTGLPLNGPYWRAYTQVGPAVIGADPEAVGQQAISIRFSPENNAAYKGYRDVSCTKTSNIIYKCAFNAVYRQPSQTGDELTTASSLTVEYVASPPAHTACPKGKWLRDKECVAYDFKPLPAIPGTGTGLTPADAISRLPEAALDTQVHPQQLAAAANALWRNAALQPDYRGLPYDAADPITEGDVEDWRVKNPNSYPKVRDFVSPAINPKSTPQLPIPPVTAVTNPGTQPINPPAGATKIDLGPDPVIGSPELEQTPTGKEIFAPINDALEPLKGFQVPSHSAQCPTGEFNFSLMGHPFSGAFDAHCQLFEQHKEVMSSAALLMWALAALFIVLAA</sequence>
<gene>
    <name evidence="3" type="ORF">K4H28_03470</name>
</gene>
<evidence type="ECO:0008006" key="5">
    <source>
        <dbReference type="Google" id="ProtNLM"/>
    </source>
</evidence>
<dbReference type="RefSeq" id="WP_221007019.1">
    <property type="nucleotide sequence ID" value="NZ_CP081150.1"/>
</dbReference>
<evidence type="ECO:0000256" key="2">
    <source>
        <dbReference type="SAM" id="SignalP"/>
    </source>
</evidence>
<dbReference type="EMBL" id="CP081150">
    <property type="protein sequence ID" value="QZA78488.1"/>
    <property type="molecule type" value="Genomic_DNA"/>
</dbReference>